<dbReference type="InterPro" id="IPR017850">
    <property type="entry name" value="Alkaline_phosphatase_core_sf"/>
</dbReference>
<keyword evidence="3 5" id="KW-0378">Hydrolase</keyword>
<dbReference type="GO" id="GO:0018958">
    <property type="term" value="P:phenol-containing compound metabolic process"/>
    <property type="evidence" value="ECO:0007669"/>
    <property type="project" value="InterPro"/>
</dbReference>
<feature type="domain" description="Sulfatase N-terminal" evidence="8">
    <location>
        <begin position="19"/>
        <end position="365"/>
    </location>
</feature>
<dbReference type="GO" id="GO:0008449">
    <property type="term" value="F:N-acetylglucosamine-6-sulfatase activity"/>
    <property type="evidence" value="ECO:0007669"/>
    <property type="project" value="TreeGrafter"/>
</dbReference>
<feature type="modified residue" description="3-oxoalanine (Cys)" evidence="6">
    <location>
        <position position="64"/>
    </location>
</feature>
<dbReference type="InterPro" id="IPR000917">
    <property type="entry name" value="Sulfatase_N"/>
</dbReference>
<keyword evidence="4" id="KW-0325">Glycoprotein</keyword>
<dbReference type="Proteomes" id="UP000053617">
    <property type="component" value="Unassembled WGS sequence"/>
</dbReference>
<dbReference type="AlphaFoldDB" id="A0A0D2GTW7"/>
<dbReference type="InterPro" id="IPR024607">
    <property type="entry name" value="Sulfatase_CS"/>
</dbReference>
<organism evidence="9 10">
    <name type="scientific">Rhinocladiella mackenziei CBS 650.93</name>
    <dbReference type="NCBI Taxonomy" id="1442369"/>
    <lineage>
        <taxon>Eukaryota</taxon>
        <taxon>Fungi</taxon>
        <taxon>Dikarya</taxon>
        <taxon>Ascomycota</taxon>
        <taxon>Pezizomycotina</taxon>
        <taxon>Eurotiomycetes</taxon>
        <taxon>Chaetothyriomycetidae</taxon>
        <taxon>Chaetothyriales</taxon>
        <taxon>Herpotrichiellaceae</taxon>
        <taxon>Rhinocladiella</taxon>
    </lineage>
</organism>
<dbReference type="Pfam" id="PF00884">
    <property type="entry name" value="Sulfatase"/>
    <property type="match status" value="1"/>
</dbReference>
<dbReference type="OrthoDB" id="96314at2759"/>
<dbReference type="PIRSF" id="PIRSF000972">
    <property type="entry name" value="Arylsulf_plant"/>
    <property type="match status" value="1"/>
</dbReference>
<reference evidence="9 10" key="1">
    <citation type="submission" date="2015-01" db="EMBL/GenBank/DDBJ databases">
        <title>The Genome Sequence of Rhinocladiella mackenzie CBS 650.93.</title>
        <authorList>
            <consortium name="The Broad Institute Genomics Platform"/>
            <person name="Cuomo C."/>
            <person name="de Hoog S."/>
            <person name="Gorbushina A."/>
            <person name="Stielow B."/>
            <person name="Teixiera M."/>
            <person name="Abouelleil A."/>
            <person name="Chapman S.B."/>
            <person name="Priest M."/>
            <person name="Young S.K."/>
            <person name="Wortman J."/>
            <person name="Nusbaum C."/>
            <person name="Birren B."/>
        </authorList>
    </citation>
    <scope>NUCLEOTIDE SEQUENCE [LARGE SCALE GENOMIC DNA]</scope>
    <source>
        <strain evidence="9 10">CBS 650.93</strain>
    </source>
</reference>
<evidence type="ECO:0000256" key="1">
    <source>
        <dbReference type="ARBA" id="ARBA00008779"/>
    </source>
</evidence>
<dbReference type="PANTHER" id="PTHR43108:SF8">
    <property type="entry name" value="SD21168P"/>
    <property type="match status" value="1"/>
</dbReference>
<dbReference type="GeneID" id="25297591"/>
<dbReference type="GO" id="GO:0005539">
    <property type="term" value="F:glycosaminoglycan binding"/>
    <property type="evidence" value="ECO:0007669"/>
    <property type="project" value="TreeGrafter"/>
</dbReference>
<evidence type="ECO:0000256" key="5">
    <source>
        <dbReference type="PIRNR" id="PIRNR000972"/>
    </source>
</evidence>
<feature type="signal peptide" evidence="7">
    <location>
        <begin position="1"/>
        <end position="16"/>
    </location>
</feature>
<dbReference type="EC" id="3.1.6.1" evidence="5"/>
<feature type="chain" id="PRO_5002242768" description="Arylsulfatase" evidence="7">
    <location>
        <begin position="17"/>
        <end position="587"/>
    </location>
</feature>
<dbReference type="HOGENOM" id="CLU_006332_4_0_1"/>
<keyword evidence="2 7" id="KW-0732">Signal</keyword>
<dbReference type="RefSeq" id="XP_013268929.1">
    <property type="nucleotide sequence ID" value="XM_013413475.1"/>
</dbReference>
<accession>A0A0D2GTW7</accession>
<dbReference type="EMBL" id="KN847481">
    <property type="protein sequence ID" value="KIX01793.1"/>
    <property type="molecule type" value="Genomic_DNA"/>
</dbReference>
<dbReference type="CDD" id="cd16147">
    <property type="entry name" value="G6S"/>
    <property type="match status" value="1"/>
</dbReference>
<evidence type="ECO:0000313" key="10">
    <source>
        <dbReference type="Proteomes" id="UP000053617"/>
    </source>
</evidence>
<comment type="similarity">
    <text evidence="1 5">Belongs to the sulfatase family.</text>
</comment>
<evidence type="ECO:0000256" key="3">
    <source>
        <dbReference type="ARBA" id="ARBA00022801"/>
    </source>
</evidence>
<dbReference type="SUPFAM" id="SSF53649">
    <property type="entry name" value="Alkaline phosphatase-like"/>
    <property type="match status" value="1"/>
</dbReference>
<comment type="catalytic activity">
    <reaction evidence="5">
        <text>an aryl sulfate + H2O = a phenol + sulfate + H(+)</text>
        <dbReference type="Rhea" id="RHEA:17261"/>
        <dbReference type="ChEBI" id="CHEBI:15377"/>
        <dbReference type="ChEBI" id="CHEBI:15378"/>
        <dbReference type="ChEBI" id="CHEBI:16189"/>
        <dbReference type="ChEBI" id="CHEBI:33853"/>
        <dbReference type="ChEBI" id="CHEBI:140317"/>
        <dbReference type="EC" id="3.1.6.1"/>
    </reaction>
</comment>
<dbReference type="PROSITE" id="PS00523">
    <property type="entry name" value="SULFATASE_1"/>
    <property type="match status" value="1"/>
</dbReference>
<evidence type="ECO:0000313" key="9">
    <source>
        <dbReference type="EMBL" id="KIX01793.1"/>
    </source>
</evidence>
<name>A0A0D2GTW7_9EURO</name>
<dbReference type="Gene3D" id="3.40.720.10">
    <property type="entry name" value="Alkaline Phosphatase, subunit A"/>
    <property type="match status" value="1"/>
</dbReference>
<protein>
    <recommendedName>
        <fullName evidence="5">Arylsulfatase</fullName>
        <shortName evidence="5">AS</shortName>
        <ecNumber evidence="5">3.1.6.1</ecNumber>
    </recommendedName>
    <alternativeName>
        <fullName evidence="5">Aryl-sulfate sulphohydrolase</fullName>
    </alternativeName>
</protein>
<dbReference type="GO" id="GO:0004065">
    <property type="term" value="F:arylsulfatase activity"/>
    <property type="evidence" value="ECO:0007669"/>
    <property type="project" value="UniProtKB-UniRule"/>
</dbReference>
<evidence type="ECO:0000256" key="2">
    <source>
        <dbReference type="ARBA" id="ARBA00022729"/>
    </source>
</evidence>
<dbReference type="InterPro" id="IPR012083">
    <property type="entry name" value="Arylsulfatase"/>
</dbReference>
<evidence type="ECO:0000256" key="6">
    <source>
        <dbReference type="PIRSR" id="PIRSR000972-50"/>
    </source>
</evidence>
<dbReference type="STRING" id="1442369.A0A0D2GTW7"/>
<evidence type="ECO:0000256" key="4">
    <source>
        <dbReference type="ARBA" id="ARBA00023180"/>
    </source>
</evidence>
<evidence type="ECO:0000259" key="8">
    <source>
        <dbReference type="Pfam" id="PF00884"/>
    </source>
</evidence>
<sequence>MLSFWYTLLLVGLVGAKRPNILFIMTDDQDLHMTPPATFMPHVEQSIVKEGATFATHFCTVALCCPSRATLWTGRAAHNTNVTDVAPPYGGYPKVVAEGWNDNNLFLWMQSAGYNTYYTGKLWNAHTTQNYDSPYARGFNGSDFLLDPYTYQYDNAVMTRNGGRPVSYKGNYSTDVVAKKASGFLKEAMSHDEPWFLAVAPIAPHTTNRLDSLTNTNWFGPPLPAPRHADLFKNFTVKRDKSFNVPIEGAPAWPGRLSVLNDTIIAYQDEFQRLRLQSLQAVDEMVGALVKQLDDAGVLNNTYVFYTTDNGYHVSQHAMMPGKYCGYDTDIHIPLYVRGPGIEAGSVLNAVTTHTDLAPTILNIAEAPLDPHFDGQPIPFDEEKAKDFPVEHATIEYWGYAIGEGDYGWKNISGRNINVFLGNSYKSVRIVSKDYSLYYSVWCTNEAELYDLKTDPLQTKNLLGTNVTTETPFTIADRGIEQIVHRLDALTMVLKSCKGKVCKEPWHYLHPGGKVKTLTDALATTYDAFYANQPKVSYKLCLFGYNMKNEGPQVANVYDAGAMKTDTERETLERRDIDYGDSFHLWT</sequence>
<gene>
    <name evidence="9" type="ORF">Z518_09520</name>
</gene>
<evidence type="ECO:0000256" key="7">
    <source>
        <dbReference type="SAM" id="SignalP"/>
    </source>
</evidence>
<comment type="PTM">
    <text evidence="6">The conversion to 3-oxoalanine (also known as C-formylglycine, FGly), of a serine or cysteine residue in prokaryotes and of a cysteine residue in eukaryotes, is critical for catalytic activity.</text>
</comment>
<keyword evidence="10" id="KW-1185">Reference proteome</keyword>
<proteinExistence type="inferred from homology"/>
<dbReference type="PANTHER" id="PTHR43108">
    <property type="entry name" value="N-ACETYLGLUCOSAMINE-6-SULFATASE FAMILY MEMBER"/>
    <property type="match status" value="1"/>
</dbReference>